<protein>
    <submittedName>
        <fullName evidence="2">Uncharacterized protein</fullName>
    </submittedName>
</protein>
<dbReference type="AlphaFoldDB" id="A0AAV1RMW9"/>
<dbReference type="EMBL" id="CAWUPB010001108">
    <property type="protein sequence ID" value="CAK7337745.1"/>
    <property type="molecule type" value="Genomic_DNA"/>
</dbReference>
<keyword evidence="3" id="KW-1185">Reference proteome</keyword>
<feature type="region of interest" description="Disordered" evidence="1">
    <location>
        <begin position="56"/>
        <end position="89"/>
    </location>
</feature>
<name>A0AAV1RMW9_9ROSI</name>
<dbReference type="Proteomes" id="UP001314170">
    <property type="component" value="Unassembled WGS sequence"/>
</dbReference>
<comment type="caution">
    <text evidence="2">The sequence shown here is derived from an EMBL/GenBank/DDBJ whole genome shotgun (WGS) entry which is preliminary data.</text>
</comment>
<gene>
    <name evidence="2" type="ORF">DCAF_LOCUS12783</name>
</gene>
<proteinExistence type="predicted"/>
<evidence type="ECO:0000313" key="2">
    <source>
        <dbReference type="EMBL" id="CAK7337745.1"/>
    </source>
</evidence>
<reference evidence="2 3" key="1">
    <citation type="submission" date="2024-01" db="EMBL/GenBank/DDBJ databases">
        <authorList>
            <person name="Waweru B."/>
        </authorList>
    </citation>
    <scope>NUCLEOTIDE SEQUENCE [LARGE SCALE GENOMIC DNA]</scope>
</reference>
<sequence>MENYPIYSHVKLAAQNRMRLVINEEGRPSGQVVHSKGSYIVQNMHLIFNNKHVKAVSKEDSGNSHNDDKRSKATYANQVEPATQQKTKLKSEISTVHFEVKQKGSDHVIELHRDGLNE</sequence>
<feature type="compositionally biased region" description="Polar residues" evidence="1">
    <location>
        <begin position="74"/>
        <end position="86"/>
    </location>
</feature>
<evidence type="ECO:0000313" key="3">
    <source>
        <dbReference type="Proteomes" id="UP001314170"/>
    </source>
</evidence>
<organism evidence="2 3">
    <name type="scientific">Dovyalis caffra</name>
    <dbReference type="NCBI Taxonomy" id="77055"/>
    <lineage>
        <taxon>Eukaryota</taxon>
        <taxon>Viridiplantae</taxon>
        <taxon>Streptophyta</taxon>
        <taxon>Embryophyta</taxon>
        <taxon>Tracheophyta</taxon>
        <taxon>Spermatophyta</taxon>
        <taxon>Magnoliopsida</taxon>
        <taxon>eudicotyledons</taxon>
        <taxon>Gunneridae</taxon>
        <taxon>Pentapetalae</taxon>
        <taxon>rosids</taxon>
        <taxon>fabids</taxon>
        <taxon>Malpighiales</taxon>
        <taxon>Salicaceae</taxon>
        <taxon>Flacourtieae</taxon>
        <taxon>Dovyalis</taxon>
    </lineage>
</organism>
<accession>A0AAV1RMW9</accession>
<feature type="compositionally biased region" description="Basic and acidic residues" evidence="1">
    <location>
        <begin position="56"/>
        <end position="71"/>
    </location>
</feature>
<evidence type="ECO:0000256" key="1">
    <source>
        <dbReference type="SAM" id="MobiDB-lite"/>
    </source>
</evidence>